<dbReference type="Proteomes" id="UP000436825">
    <property type="component" value="Unassembled WGS sequence"/>
</dbReference>
<dbReference type="EMBL" id="WCSY01000019">
    <property type="protein sequence ID" value="KAB4309142.1"/>
    <property type="molecule type" value="Genomic_DNA"/>
</dbReference>
<dbReference type="Proteomes" id="UP000440614">
    <property type="component" value="Unassembled WGS sequence"/>
</dbReference>
<dbReference type="AlphaFoldDB" id="A0A139K3C3"/>
<gene>
    <name evidence="2" type="ORF">GAN75_10020</name>
    <name evidence="1" type="ORF">GAO51_18310</name>
</gene>
<proteinExistence type="predicted"/>
<protein>
    <submittedName>
        <fullName evidence="1">Uncharacterized protein</fullName>
    </submittedName>
</protein>
<dbReference type="EMBL" id="WCRW01000005">
    <property type="protein sequence ID" value="KAB4456898.1"/>
    <property type="molecule type" value="Genomic_DNA"/>
</dbReference>
<accession>A0A139K3C3</accession>
<evidence type="ECO:0000313" key="1">
    <source>
        <dbReference type="EMBL" id="KAB4309142.1"/>
    </source>
</evidence>
<sequence length="113" mass="12813">MYRGRVHEPDACTLTDGDYLKRVKSSHGIIFAAYHRQQLLALFTLRVLIPDVHPRRYSLTVFFLGNQLVKLSYSKKTTTETLEFHHIAVYGNQVEGIAGVMPPLLLCEPASQI</sequence>
<evidence type="ECO:0000313" key="3">
    <source>
        <dbReference type="Proteomes" id="UP000436825"/>
    </source>
</evidence>
<comment type="caution">
    <text evidence="1">The sequence shown here is derived from an EMBL/GenBank/DDBJ whole genome shotgun (WGS) entry which is preliminary data.</text>
</comment>
<evidence type="ECO:0000313" key="2">
    <source>
        <dbReference type="EMBL" id="KAB4456898.1"/>
    </source>
</evidence>
<organism evidence="1 4">
    <name type="scientific">Bacteroides thetaiotaomicron</name>
    <dbReference type="NCBI Taxonomy" id="818"/>
    <lineage>
        <taxon>Bacteria</taxon>
        <taxon>Pseudomonadati</taxon>
        <taxon>Bacteroidota</taxon>
        <taxon>Bacteroidia</taxon>
        <taxon>Bacteroidales</taxon>
        <taxon>Bacteroidaceae</taxon>
        <taxon>Bacteroides</taxon>
    </lineage>
</organism>
<name>A0A139K3C3_BACT4</name>
<reference evidence="3 4" key="1">
    <citation type="journal article" date="2019" name="Nat. Med.">
        <title>A library of human gut bacterial isolates paired with longitudinal multiomics data enables mechanistic microbiome research.</title>
        <authorList>
            <person name="Poyet M."/>
            <person name="Groussin M."/>
            <person name="Gibbons S.M."/>
            <person name="Avila-Pacheco J."/>
            <person name="Jiang X."/>
            <person name="Kearney S.M."/>
            <person name="Perrotta A.R."/>
            <person name="Berdy B."/>
            <person name="Zhao S."/>
            <person name="Lieberman T.D."/>
            <person name="Swanson P.K."/>
            <person name="Smith M."/>
            <person name="Roesemann S."/>
            <person name="Alexander J.E."/>
            <person name="Rich S.A."/>
            <person name="Livny J."/>
            <person name="Vlamakis H."/>
            <person name="Clish C."/>
            <person name="Bullock K."/>
            <person name="Deik A."/>
            <person name="Scott J."/>
            <person name="Pierce K.A."/>
            <person name="Xavier R.J."/>
            <person name="Alm E.J."/>
        </authorList>
    </citation>
    <scope>NUCLEOTIDE SEQUENCE [LARGE SCALE GENOMIC DNA]</scope>
    <source>
        <strain evidence="2 3">BIOML-A160</strain>
        <strain evidence="1 4">BIOML-A188</strain>
    </source>
</reference>
<evidence type="ECO:0000313" key="4">
    <source>
        <dbReference type="Proteomes" id="UP000440614"/>
    </source>
</evidence>